<comment type="caution">
    <text evidence="2">The sequence shown here is derived from an EMBL/GenBank/DDBJ whole genome shotgun (WGS) entry which is preliminary data.</text>
</comment>
<protein>
    <submittedName>
        <fullName evidence="2">Uncharacterized protein</fullName>
    </submittedName>
</protein>
<dbReference type="AlphaFoldDB" id="A0A9J6QXW2"/>
<organism evidence="2 3">
    <name type="scientific">Hominibacterium faecale</name>
    <dbReference type="NCBI Taxonomy" id="2839743"/>
    <lineage>
        <taxon>Bacteria</taxon>
        <taxon>Bacillati</taxon>
        <taxon>Bacillota</taxon>
        <taxon>Clostridia</taxon>
        <taxon>Peptostreptococcales</taxon>
        <taxon>Anaerovoracaceae</taxon>
        <taxon>Hominibacterium</taxon>
    </lineage>
</organism>
<reference evidence="2" key="1">
    <citation type="submission" date="2022-09" db="EMBL/GenBank/DDBJ databases">
        <title>Culturomic study of gut microbiota in children with autism spectrum disorder.</title>
        <authorList>
            <person name="Efimov B.A."/>
            <person name="Chaplin A.V."/>
            <person name="Sokolova S.R."/>
            <person name="Pikina A.P."/>
            <person name="Korzhanova M."/>
            <person name="Belova V."/>
            <person name="Korostin D."/>
        </authorList>
    </citation>
    <scope>NUCLEOTIDE SEQUENCE</scope>
    <source>
        <strain evidence="2">ASD5510</strain>
    </source>
</reference>
<accession>A0A9J6QXW2</accession>
<dbReference type="EMBL" id="JAOSHN010000009">
    <property type="protein sequence ID" value="MCU7380342.1"/>
    <property type="molecule type" value="Genomic_DNA"/>
</dbReference>
<evidence type="ECO:0000313" key="2">
    <source>
        <dbReference type="EMBL" id="MCU7380342.1"/>
    </source>
</evidence>
<keyword evidence="1" id="KW-0472">Membrane</keyword>
<proteinExistence type="predicted"/>
<name>A0A9J6QXW2_9FIRM</name>
<keyword evidence="3" id="KW-1185">Reference proteome</keyword>
<gene>
    <name evidence="2" type="ORF">OBO34_18595</name>
</gene>
<evidence type="ECO:0000256" key="1">
    <source>
        <dbReference type="SAM" id="Phobius"/>
    </source>
</evidence>
<evidence type="ECO:0000313" key="3">
    <source>
        <dbReference type="Proteomes" id="UP001065549"/>
    </source>
</evidence>
<keyword evidence="1" id="KW-1133">Transmembrane helix</keyword>
<dbReference type="RefSeq" id="WP_269478706.1">
    <property type="nucleotide sequence ID" value="NZ_JAOSHN010000009.1"/>
</dbReference>
<dbReference type="Proteomes" id="UP001065549">
    <property type="component" value="Unassembled WGS sequence"/>
</dbReference>
<sequence>MKGMRRLAAAAGLFLVLAAGGLASMLALQEESLSSRFQTGGVDICLESKMKENGRVKEFVQPRDLVPGQEISMIPVITSRAEDCYIRAQIEVTMDEEGPQPVKMQDFIGMNAAWIEQGAYYYYRYPLAQGQTAELFQGLRVPAAWTDKEASGFDLHITAEAVQSQNWKADFQKHNPWGSVETEFSQIGEYYLAGRGKRTENKGISLVYQGGAKALVSDADSFMAHLSDLMPGDHYSDVMKLKNAGQEKVCIFFKASTEETKLLKQIQLRIESETGLFYQGPLTCEKLSDYRMLAELEKKQAEKVKFSIHVPETLTNPYQVLADRVTWYFKVCDEDGNPIQAQTGDERCFGLAILIMAVSAAAGLLIIRRSRR</sequence>
<feature type="transmembrane region" description="Helical" evidence="1">
    <location>
        <begin position="349"/>
        <end position="367"/>
    </location>
</feature>
<keyword evidence="1" id="KW-0812">Transmembrane</keyword>